<keyword evidence="2" id="KW-1185">Reference proteome</keyword>
<sequence>MNRVSPDGMGNEPYRVVVGFNNQRFSATVPLIELVATRRQLEFRARFGFGRFVGPWRVDRAEVTKLFRAPGFVSDRVAIQGSNHLDWTIYTFHPEPILLNLEDLGYPVDWFYRAGADLL</sequence>
<dbReference type="EMBL" id="JAFNLL010000049">
    <property type="protein sequence ID" value="MBO1269553.1"/>
    <property type="molecule type" value="Genomic_DNA"/>
</dbReference>
<reference evidence="1" key="1">
    <citation type="submission" date="2021-03" db="EMBL/GenBank/DDBJ databases">
        <title>A new species, PO-11, isolated from a karst cave deposit.</title>
        <authorList>
            <person name="Zhaoxiaoyong W."/>
        </authorList>
    </citation>
    <scope>NUCLEOTIDE SEQUENCE</scope>
    <source>
        <strain evidence="1">PO-11</strain>
    </source>
</reference>
<proteinExistence type="predicted"/>
<evidence type="ECO:0000313" key="2">
    <source>
        <dbReference type="Proteomes" id="UP000664164"/>
    </source>
</evidence>
<accession>A0A939HJX6</accession>
<evidence type="ECO:0000313" key="1">
    <source>
        <dbReference type="EMBL" id="MBO1269553.1"/>
    </source>
</evidence>
<dbReference type="RefSeq" id="WP_207617410.1">
    <property type="nucleotide sequence ID" value="NZ_JAFNLL010000049.1"/>
</dbReference>
<dbReference type="AlphaFoldDB" id="A0A939HJX6"/>
<organism evidence="1 2">
    <name type="scientific">Arthrobacter cavernae</name>
    <dbReference type="NCBI Taxonomy" id="2817681"/>
    <lineage>
        <taxon>Bacteria</taxon>
        <taxon>Bacillati</taxon>
        <taxon>Actinomycetota</taxon>
        <taxon>Actinomycetes</taxon>
        <taxon>Micrococcales</taxon>
        <taxon>Micrococcaceae</taxon>
        <taxon>Arthrobacter</taxon>
    </lineage>
</organism>
<gene>
    <name evidence="1" type="ORF">J1902_16535</name>
</gene>
<comment type="caution">
    <text evidence="1">The sequence shown here is derived from an EMBL/GenBank/DDBJ whole genome shotgun (WGS) entry which is preliminary data.</text>
</comment>
<dbReference type="Proteomes" id="UP000664164">
    <property type="component" value="Unassembled WGS sequence"/>
</dbReference>
<protein>
    <submittedName>
        <fullName evidence="1">Uncharacterized protein</fullName>
    </submittedName>
</protein>
<name>A0A939HJX6_9MICC</name>